<dbReference type="SUPFAM" id="SSF53756">
    <property type="entry name" value="UDP-Glycosyltransferase/glycogen phosphorylase"/>
    <property type="match status" value="1"/>
</dbReference>
<evidence type="ECO:0000313" key="4">
    <source>
        <dbReference type="Proteomes" id="UP000422569"/>
    </source>
</evidence>
<keyword evidence="2 3" id="KW-0808">Transferase</keyword>
<sequence length="408" mass="44690">MFVPDVFHVDLHVRVRTSFFVRKDEWAAREARVFGISVAEMKSRPFRIAIFAPHFAEYSVRLAIALSRHAPVLLIVDRANMAAECSERLLRRTRQSVEIFEFESTGRMNRARSLMLILARVLVFSPSVVSVQEQIDNLSACVVRALRRIAPIALTVHDPRPHPGLDAEWVKANAENRLKMRAAASLFHVHGAFCAAQLRDEVGESLTIVETPHGSILTPEPEQMRPSAAGRILMFGRMEAYKGLTVLLDAADALRSRGVRFELSILGGGSELIRNQARLARDFINLREGFVAPEAAVAAFQNASIVVLPYTEATQSGVAAAAYANGRAVVASRCGGLIDSVRDDVDGVLVPPGDAVALANALHRLLINSGELARLTRAARLAGETRFAWEPIAESLVCSFRETPEGGR</sequence>
<dbReference type="EMBL" id="CP044331">
    <property type="protein sequence ID" value="QGM99228.1"/>
    <property type="molecule type" value="Genomic_DNA"/>
</dbReference>
<name>A0A6B8M9F2_9HYPH</name>
<dbReference type="PANTHER" id="PTHR12526">
    <property type="entry name" value="GLYCOSYLTRANSFERASE"/>
    <property type="match status" value="1"/>
</dbReference>
<reference evidence="3 4" key="1">
    <citation type="submission" date="2019-09" db="EMBL/GenBank/DDBJ databases">
        <title>Isolation and complete genome sequencing of Methylocystis species.</title>
        <authorList>
            <person name="Rumah B.L."/>
            <person name="Stead C.E."/>
            <person name="Stevens B.C."/>
            <person name="Minton N.P."/>
            <person name="Grosse-Honebrink A."/>
            <person name="Zhang Y."/>
        </authorList>
    </citation>
    <scope>NUCLEOTIDE SEQUENCE [LARGE SCALE GENOMIC DNA]</scope>
    <source>
        <strain evidence="3 4">BRCS2</strain>
    </source>
</reference>
<dbReference type="CDD" id="cd03801">
    <property type="entry name" value="GT4_PimA-like"/>
    <property type="match status" value="1"/>
</dbReference>
<protein>
    <submittedName>
        <fullName evidence="3">Glycosyltransferase family 4 protein</fullName>
    </submittedName>
</protein>
<organism evidence="3 4">
    <name type="scientific">Methylocystis parvus</name>
    <dbReference type="NCBI Taxonomy" id="134"/>
    <lineage>
        <taxon>Bacteria</taxon>
        <taxon>Pseudomonadati</taxon>
        <taxon>Pseudomonadota</taxon>
        <taxon>Alphaproteobacteria</taxon>
        <taxon>Hyphomicrobiales</taxon>
        <taxon>Methylocystaceae</taxon>
        <taxon>Methylocystis</taxon>
    </lineage>
</organism>
<evidence type="ECO:0000256" key="1">
    <source>
        <dbReference type="ARBA" id="ARBA00022676"/>
    </source>
</evidence>
<dbReference type="AlphaFoldDB" id="A0A6B8M9F2"/>
<keyword evidence="1" id="KW-0328">Glycosyltransferase</keyword>
<keyword evidence="4" id="KW-1185">Reference proteome</keyword>
<dbReference type="GO" id="GO:0016757">
    <property type="term" value="F:glycosyltransferase activity"/>
    <property type="evidence" value="ECO:0007669"/>
    <property type="project" value="UniProtKB-KW"/>
</dbReference>
<dbReference type="Pfam" id="PF13692">
    <property type="entry name" value="Glyco_trans_1_4"/>
    <property type="match status" value="1"/>
</dbReference>
<evidence type="ECO:0000313" key="3">
    <source>
        <dbReference type="EMBL" id="QGM99228.1"/>
    </source>
</evidence>
<proteinExistence type="predicted"/>
<accession>A0A6B8M9F2</accession>
<dbReference type="RefSeq" id="WP_016918946.1">
    <property type="nucleotide sequence ID" value="NZ_CP044331.1"/>
</dbReference>
<evidence type="ECO:0000256" key="2">
    <source>
        <dbReference type="ARBA" id="ARBA00022679"/>
    </source>
</evidence>
<dbReference type="Gene3D" id="3.40.50.2000">
    <property type="entry name" value="Glycogen Phosphorylase B"/>
    <property type="match status" value="2"/>
</dbReference>
<dbReference type="KEGG" id="mpar:F7D14_18230"/>
<dbReference type="PANTHER" id="PTHR12526:SF510">
    <property type="entry name" value="D-INOSITOL 3-PHOSPHATE GLYCOSYLTRANSFERASE"/>
    <property type="match status" value="1"/>
</dbReference>
<gene>
    <name evidence="3" type="ORF">F7D14_18230</name>
</gene>
<dbReference type="Proteomes" id="UP000422569">
    <property type="component" value="Chromosome"/>
</dbReference>